<sequence>MKKLTRVHPLMSEAFIIWLVRIGYRGVRHSSGDTHFYCEVVNKNFPRGVVIMANGKLNKIAVRLYEEFKKHDPFNEVA</sequence>
<evidence type="ECO:0008006" key="5">
    <source>
        <dbReference type="Google" id="ProtNLM"/>
    </source>
</evidence>
<organism evidence="1 3">
    <name type="scientific">Acinetobacter johnsonii</name>
    <dbReference type="NCBI Taxonomy" id="40214"/>
    <lineage>
        <taxon>Bacteria</taxon>
        <taxon>Pseudomonadati</taxon>
        <taxon>Pseudomonadota</taxon>
        <taxon>Gammaproteobacteria</taxon>
        <taxon>Moraxellales</taxon>
        <taxon>Moraxellaceae</taxon>
        <taxon>Acinetobacter</taxon>
    </lineage>
</organism>
<evidence type="ECO:0000313" key="4">
    <source>
        <dbReference type="Proteomes" id="UP000277537"/>
    </source>
</evidence>
<gene>
    <name evidence="1" type="ORF">DI542_01165</name>
    <name evidence="2" type="ORF">EGT73_00830</name>
</gene>
<evidence type="ECO:0000313" key="1">
    <source>
        <dbReference type="EMBL" id="PZQ93479.1"/>
    </source>
</evidence>
<comment type="caution">
    <text evidence="1">The sequence shown here is derived from an EMBL/GenBank/DDBJ whole genome shotgun (WGS) entry which is preliminary data.</text>
</comment>
<reference evidence="1 3" key="1">
    <citation type="submission" date="2017-11" db="EMBL/GenBank/DDBJ databases">
        <title>Infants hospitalized years apart are colonized by the same room-sourced microbial strains.</title>
        <authorList>
            <person name="Brooks B."/>
            <person name="Olm M.R."/>
            <person name="Firek B.A."/>
            <person name="Baker R."/>
            <person name="Thomas B.C."/>
            <person name="Morowitz M.J."/>
            <person name="Banfield J.F."/>
        </authorList>
    </citation>
    <scope>NUCLEOTIDE SEQUENCE [LARGE SCALE GENOMIC DNA]</scope>
    <source>
        <strain evidence="1">S2_003_000_R3_20</strain>
    </source>
</reference>
<dbReference type="EMBL" id="QFQJ01000003">
    <property type="protein sequence ID" value="PZQ93479.1"/>
    <property type="molecule type" value="Genomic_DNA"/>
</dbReference>
<name>A0A2W5RW47_ACIJO</name>
<accession>A0A2W5RW47</accession>
<evidence type="ECO:0000313" key="3">
    <source>
        <dbReference type="Proteomes" id="UP000249282"/>
    </source>
</evidence>
<reference evidence="2 4" key="2">
    <citation type="submission" date="2018-10" db="EMBL/GenBank/DDBJ databases">
        <title>Transmission dynamics of multidrug resistant bacteria on intensive care unit surfaces.</title>
        <authorList>
            <person name="D'Souza A.W."/>
            <person name="Potter R.F."/>
            <person name="Wallace M."/>
            <person name="Shupe A."/>
            <person name="Patel S."/>
            <person name="Sun S."/>
            <person name="Gul D."/>
            <person name="Kwon J.H."/>
            <person name="Andleeb S."/>
            <person name="Burnham C.-A.D."/>
            <person name="Dantas G."/>
        </authorList>
    </citation>
    <scope>NUCLEOTIDE SEQUENCE [LARGE SCALE GENOMIC DNA]</scope>
    <source>
        <strain evidence="2 4">AJ_385</strain>
    </source>
</reference>
<dbReference type="AlphaFoldDB" id="A0A2W5RW47"/>
<dbReference type="RefSeq" id="WP_125273121.1">
    <property type="nucleotide sequence ID" value="NZ_CP070866.1"/>
</dbReference>
<dbReference type="Proteomes" id="UP000249282">
    <property type="component" value="Unassembled WGS sequence"/>
</dbReference>
<proteinExistence type="predicted"/>
<protein>
    <recommendedName>
        <fullName evidence="5">Type II toxin-antitoxin system HicA family toxin</fullName>
    </recommendedName>
</protein>
<dbReference type="EMBL" id="RHXE01000001">
    <property type="protein sequence ID" value="RSE27590.1"/>
    <property type="molecule type" value="Genomic_DNA"/>
</dbReference>
<evidence type="ECO:0000313" key="2">
    <source>
        <dbReference type="EMBL" id="RSE27590.1"/>
    </source>
</evidence>
<dbReference type="Proteomes" id="UP000277537">
    <property type="component" value="Unassembled WGS sequence"/>
</dbReference>